<dbReference type="Gene3D" id="2.160.10.10">
    <property type="entry name" value="Hexapeptide repeat proteins"/>
    <property type="match status" value="1"/>
</dbReference>
<dbReference type="InterPro" id="IPR011004">
    <property type="entry name" value="Trimer_LpxA-like_sf"/>
</dbReference>
<dbReference type="SUPFAM" id="SSF51161">
    <property type="entry name" value="Trimeric LpxA-like enzymes"/>
    <property type="match status" value="1"/>
</dbReference>
<evidence type="ECO:0000313" key="4">
    <source>
        <dbReference type="Proteomes" id="UP000520814"/>
    </source>
</evidence>
<name>A0A7W9SRZ6_ARMRO</name>
<dbReference type="PANTHER" id="PTHR23416:SF23">
    <property type="entry name" value="ACETYLTRANSFERASE C18B11.09C-RELATED"/>
    <property type="match status" value="1"/>
</dbReference>
<dbReference type="EMBL" id="JACHGW010000003">
    <property type="protein sequence ID" value="MBB6051636.1"/>
    <property type="molecule type" value="Genomic_DNA"/>
</dbReference>
<comment type="similarity">
    <text evidence="1">Belongs to the transferase hexapeptide repeat family.</text>
</comment>
<evidence type="ECO:0000256" key="1">
    <source>
        <dbReference type="ARBA" id="ARBA00007274"/>
    </source>
</evidence>
<dbReference type="InterPro" id="IPR001451">
    <property type="entry name" value="Hexapep"/>
</dbReference>
<reference evidence="3 4" key="1">
    <citation type="submission" date="2020-08" db="EMBL/GenBank/DDBJ databases">
        <title>Genomic Encyclopedia of Type Strains, Phase IV (KMG-IV): sequencing the most valuable type-strain genomes for metagenomic binning, comparative biology and taxonomic classification.</title>
        <authorList>
            <person name="Goeker M."/>
        </authorList>
    </citation>
    <scope>NUCLEOTIDE SEQUENCE [LARGE SCALE GENOMIC DNA]</scope>
    <source>
        <strain evidence="3 4">DSM 23562</strain>
    </source>
</reference>
<dbReference type="PANTHER" id="PTHR23416">
    <property type="entry name" value="SIALIC ACID SYNTHASE-RELATED"/>
    <property type="match status" value="1"/>
</dbReference>
<keyword evidence="4" id="KW-1185">Reference proteome</keyword>
<accession>A0A7W9SRZ6</accession>
<dbReference type="InterPro" id="IPR051159">
    <property type="entry name" value="Hexapeptide_acetyltransf"/>
</dbReference>
<organism evidence="3 4">
    <name type="scientific">Armatimonas rosea</name>
    <dbReference type="NCBI Taxonomy" id="685828"/>
    <lineage>
        <taxon>Bacteria</taxon>
        <taxon>Bacillati</taxon>
        <taxon>Armatimonadota</taxon>
        <taxon>Armatimonadia</taxon>
        <taxon>Armatimonadales</taxon>
        <taxon>Armatimonadaceae</taxon>
        <taxon>Armatimonas</taxon>
    </lineage>
</organism>
<sequence length="200" mass="21393">MIEKTMPQREPVRNRVLTALAEELGVTSVPWRLVVAQTCLRGIPEDMAGRWRALVYRRAGIQIGPRTLIRGILRLRGGRDAVRNLTIGSDCLIYPPGSIDCCAPVRVGNNVTFGPHVTIVTGTHELVDPCHRAGALVPKPVVIEDGAWLCLGVIILPGVTVGKGAVVAAGSVVTRDVPPHTLVGGSPARVIRSLETEVRV</sequence>
<dbReference type="AlphaFoldDB" id="A0A7W9SRZ6"/>
<evidence type="ECO:0000313" key="3">
    <source>
        <dbReference type="EMBL" id="MBB6051636.1"/>
    </source>
</evidence>
<dbReference type="GO" id="GO:0005829">
    <property type="term" value="C:cytosol"/>
    <property type="evidence" value="ECO:0007669"/>
    <property type="project" value="TreeGrafter"/>
</dbReference>
<comment type="caution">
    <text evidence="3">The sequence shown here is derived from an EMBL/GenBank/DDBJ whole genome shotgun (WGS) entry which is preliminary data.</text>
</comment>
<protein>
    <submittedName>
        <fullName evidence="3">Maltose O-acetyltransferase</fullName>
        <ecNumber evidence="3">2.3.1.79</ecNumber>
    </submittedName>
</protein>
<dbReference type="RefSeq" id="WP_184198994.1">
    <property type="nucleotide sequence ID" value="NZ_JACHGW010000003.1"/>
</dbReference>
<dbReference type="GO" id="GO:0008925">
    <property type="term" value="F:maltose O-acetyltransferase activity"/>
    <property type="evidence" value="ECO:0007669"/>
    <property type="project" value="UniProtKB-EC"/>
</dbReference>
<evidence type="ECO:0000256" key="2">
    <source>
        <dbReference type="ARBA" id="ARBA00022679"/>
    </source>
</evidence>
<dbReference type="Proteomes" id="UP000520814">
    <property type="component" value="Unassembled WGS sequence"/>
</dbReference>
<keyword evidence="2 3" id="KW-0808">Transferase</keyword>
<dbReference type="Pfam" id="PF00132">
    <property type="entry name" value="Hexapep"/>
    <property type="match status" value="1"/>
</dbReference>
<proteinExistence type="inferred from homology"/>
<dbReference type="EC" id="2.3.1.79" evidence="3"/>
<keyword evidence="3" id="KW-0012">Acyltransferase</keyword>
<gene>
    <name evidence="3" type="ORF">HNQ39_003446</name>
</gene>